<feature type="compositionally biased region" description="Polar residues" evidence="1">
    <location>
        <begin position="184"/>
        <end position="197"/>
    </location>
</feature>
<feature type="compositionally biased region" description="Basic residues" evidence="1">
    <location>
        <begin position="34"/>
        <end position="44"/>
    </location>
</feature>
<feature type="compositionally biased region" description="Polar residues" evidence="1">
    <location>
        <begin position="505"/>
        <end position="517"/>
    </location>
</feature>
<dbReference type="PANTHER" id="PTHR22794:SF2">
    <property type="entry name" value="THAP DOMAIN-CONTAINING PROTEIN 11"/>
    <property type="match status" value="1"/>
</dbReference>
<feature type="region of interest" description="Disordered" evidence="1">
    <location>
        <begin position="1"/>
        <end position="310"/>
    </location>
</feature>
<feature type="compositionally biased region" description="Polar residues" evidence="1">
    <location>
        <begin position="207"/>
        <end position="239"/>
    </location>
</feature>
<evidence type="ECO:0000313" key="3">
    <source>
        <dbReference type="Proteomes" id="UP000008066"/>
    </source>
</evidence>
<evidence type="ECO:0000313" key="2">
    <source>
        <dbReference type="EMBL" id="EGS19765.1"/>
    </source>
</evidence>
<dbReference type="OrthoDB" id="5430106at2759"/>
<accession>G0SAJ3</accession>
<dbReference type="OMA" id="AEWEDTT"/>
<dbReference type="GeneID" id="18258287"/>
<organism evidence="3">
    <name type="scientific">Chaetomium thermophilum (strain DSM 1495 / CBS 144.50 / IMI 039719)</name>
    <name type="common">Thermochaetoides thermophila</name>
    <dbReference type="NCBI Taxonomy" id="759272"/>
    <lineage>
        <taxon>Eukaryota</taxon>
        <taxon>Fungi</taxon>
        <taxon>Dikarya</taxon>
        <taxon>Ascomycota</taxon>
        <taxon>Pezizomycotina</taxon>
        <taxon>Sordariomycetes</taxon>
        <taxon>Sordariomycetidae</taxon>
        <taxon>Sordariales</taxon>
        <taxon>Chaetomiaceae</taxon>
        <taxon>Thermochaetoides</taxon>
    </lineage>
</organism>
<reference evidence="2 3" key="1">
    <citation type="journal article" date="2011" name="Cell">
        <title>Insight into structure and assembly of the nuclear pore complex by utilizing the genome of a eukaryotic thermophile.</title>
        <authorList>
            <person name="Amlacher S."/>
            <person name="Sarges P."/>
            <person name="Flemming D."/>
            <person name="van Noort V."/>
            <person name="Kunze R."/>
            <person name="Devos D.P."/>
            <person name="Arumugam M."/>
            <person name="Bork P."/>
            <person name="Hurt E."/>
        </authorList>
    </citation>
    <scope>NUCLEOTIDE SEQUENCE [LARGE SCALE GENOMIC DNA]</scope>
    <source>
        <strain evidence="3">DSM 1495 / CBS 144.50 / IMI 039719</strain>
    </source>
</reference>
<dbReference type="KEGG" id="cthr:CTHT_0042490"/>
<dbReference type="HOGENOM" id="CLU_016311_1_0_1"/>
<dbReference type="GO" id="GO:0000329">
    <property type="term" value="C:fungal-type vacuole membrane"/>
    <property type="evidence" value="ECO:0007669"/>
    <property type="project" value="TreeGrafter"/>
</dbReference>
<name>G0SAJ3_CHATD</name>
<gene>
    <name evidence="2" type="ORF">CTHT_0042490</name>
</gene>
<feature type="region of interest" description="Disordered" evidence="1">
    <location>
        <begin position="472"/>
        <end position="559"/>
    </location>
</feature>
<proteinExistence type="predicted"/>
<dbReference type="eggNOG" id="ENOG502QSCZ">
    <property type="taxonomic scope" value="Eukaryota"/>
</dbReference>
<protein>
    <submittedName>
        <fullName evidence="2">Uncharacterized protein</fullName>
    </submittedName>
</protein>
<sequence length="588" mass="62549">MAKDRDGEASGANQSKKPTSGVLDNGDQPPQQHLPHHHHRKAQKPHIVGGGPGSRLHARVPSSKALHKHHALASTTKLTRAISPERGNGVAHHRRISSQDRLPANSKKNLSHTALRRNRSQVEVTKRTKSSTNLQRSNSNSAVHKLKSKVQFNLGDDEDDQDGEDEWVDASSSASPYLSRRGSAVNTAQTNNLTVGSQDPLRRDSVNSEQTTSNENLARSSSNLNQLLTSKVLSRTPSQGAPPVMSTATVSVQPSAQQLSSQASSPGQGPSYTSTTAAAAQCRPGSSGKAELTSRFVGGNNSQEQGAGSGAAEEAFMMAANRGGLSRAALNGKVGLGMQRRQSSGALSQGRGMDALNARQGGASDSEDEEAALRPRRAAEFIVPRDMNRTQKKLNLQRASSSLEPTHPHPGVGVRPPGVGMGPGASSAFEGRDPRGSKLLERTGMEYLTVRRYLNPVALSLHRVMQLPGLENSRRIPRPGTSHSVRASGSDVDSLRDPSMADLMSGQSRTTSRQATPRSRAEFSLGVDSASSSYGADNDRLQEQASRAPSQHRLSGSSLVDGVEDAGTIALLRMMWDKTMDLGGSSQD</sequence>
<evidence type="ECO:0000256" key="1">
    <source>
        <dbReference type="SAM" id="MobiDB-lite"/>
    </source>
</evidence>
<keyword evidence="3" id="KW-1185">Reference proteome</keyword>
<dbReference type="EMBL" id="GL988043">
    <property type="protein sequence ID" value="EGS19765.1"/>
    <property type="molecule type" value="Genomic_DNA"/>
</dbReference>
<dbReference type="STRING" id="759272.G0SAJ3"/>
<feature type="compositionally biased region" description="Low complexity" evidence="1">
    <location>
        <begin position="250"/>
        <end position="271"/>
    </location>
</feature>
<feature type="compositionally biased region" description="Polar residues" evidence="1">
    <location>
        <begin position="543"/>
        <end position="558"/>
    </location>
</feature>
<dbReference type="RefSeq" id="XP_006694650.1">
    <property type="nucleotide sequence ID" value="XM_006694587.1"/>
</dbReference>
<dbReference type="GO" id="GO:0031931">
    <property type="term" value="C:TORC1 complex"/>
    <property type="evidence" value="ECO:0007669"/>
    <property type="project" value="TreeGrafter"/>
</dbReference>
<feature type="compositionally biased region" description="Acidic residues" evidence="1">
    <location>
        <begin position="155"/>
        <end position="168"/>
    </location>
</feature>
<dbReference type="PANTHER" id="PTHR22794">
    <property type="entry name" value="THAP DOMAIN PROTEIN 11"/>
    <property type="match status" value="1"/>
</dbReference>
<dbReference type="Proteomes" id="UP000008066">
    <property type="component" value="Unassembled WGS sequence"/>
</dbReference>
<dbReference type="AlphaFoldDB" id="G0SAJ3"/>
<feature type="compositionally biased region" description="Polar residues" evidence="1">
    <location>
        <begin position="130"/>
        <end position="142"/>
    </location>
</feature>